<sequence>MYSIKVEKLCKSYRKEEKGQGRFGSLRFFFRRKYREIHALRDVSFSIERGEMVGIIGPNGAGKTTLLKILSGVLYPDSGSVSVLGYIPTRREKEFLRSITYFTGQRGFLSLTIWDLPPVDGYELIRHIYGIPESEYRRRLKYLVELLDVEDLIRTPLRKLSLGERTKVELVAALLHFPDLVLLDEPTIGLDIVSQKRLWEFFRLYNEERRATLLITSHYTRDIEELGKRVLILHRGRLLFDGDKKGLAKGLPDRKLVKVVFRSSPPPSLRGWRIEGDTALKQVKKSRLSDELRLISLDDSIIDITIEDPPFEDVIREIFTRGEVNDEVFDGSEKRDQT</sequence>
<dbReference type="Gene3D" id="3.40.50.300">
    <property type="entry name" value="P-loop containing nucleotide triphosphate hydrolases"/>
    <property type="match status" value="1"/>
</dbReference>
<proteinExistence type="predicted"/>
<evidence type="ECO:0000313" key="5">
    <source>
        <dbReference type="EMBL" id="HDM90105.1"/>
    </source>
</evidence>
<organism evidence="5">
    <name type="scientific">candidate division WOR-3 bacterium</name>
    <dbReference type="NCBI Taxonomy" id="2052148"/>
    <lineage>
        <taxon>Bacteria</taxon>
        <taxon>Bacteria division WOR-3</taxon>
    </lineage>
</organism>
<name>A0A7C0XAK7_UNCW3</name>
<dbReference type="InterPro" id="IPR027417">
    <property type="entry name" value="P-loop_NTPase"/>
</dbReference>
<dbReference type="SMART" id="SM00382">
    <property type="entry name" value="AAA"/>
    <property type="match status" value="1"/>
</dbReference>
<dbReference type="InterPro" id="IPR003439">
    <property type="entry name" value="ABC_transporter-like_ATP-bd"/>
</dbReference>
<dbReference type="PANTHER" id="PTHR42711:SF4">
    <property type="entry name" value="ABC TRANSPORTER RELATED"/>
    <property type="match status" value="1"/>
</dbReference>
<keyword evidence="1" id="KW-0813">Transport</keyword>
<dbReference type="Pfam" id="PF00005">
    <property type="entry name" value="ABC_tran"/>
    <property type="match status" value="1"/>
</dbReference>
<dbReference type="InterPro" id="IPR017871">
    <property type="entry name" value="ABC_transporter-like_CS"/>
</dbReference>
<dbReference type="GO" id="GO:0016887">
    <property type="term" value="F:ATP hydrolysis activity"/>
    <property type="evidence" value="ECO:0007669"/>
    <property type="project" value="InterPro"/>
</dbReference>
<keyword evidence="3 5" id="KW-0067">ATP-binding</keyword>
<dbReference type="SUPFAM" id="SSF52540">
    <property type="entry name" value="P-loop containing nucleoside triphosphate hydrolases"/>
    <property type="match status" value="1"/>
</dbReference>
<dbReference type="Proteomes" id="UP000885931">
    <property type="component" value="Unassembled WGS sequence"/>
</dbReference>
<dbReference type="InterPro" id="IPR050763">
    <property type="entry name" value="ABC_transporter_ATP-binding"/>
</dbReference>
<dbReference type="InterPro" id="IPR003593">
    <property type="entry name" value="AAA+_ATPase"/>
</dbReference>
<evidence type="ECO:0000256" key="3">
    <source>
        <dbReference type="ARBA" id="ARBA00022840"/>
    </source>
</evidence>
<dbReference type="PROSITE" id="PS00211">
    <property type="entry name" value="ABC_TRANSPORTER_1"/>
    <property type="match status" value="1"/>
</dbReference>
<evidence type="ECO:0000256" key="2">
    <source>
        <dbReference type="ARBA" id="ARBA00022741"/>
    </source>
</evidence>
<dbReference type="EMBL" id="DRBW01000103">
    <property type="protein sequence ID" value="HDM90105.1"/>
    <property type="molecule type" value="Genomic_DNA"/>
</dbReference>
<accession>A0A7C0XAK7</accession>
<gene>
    <name evidence="5" type="ORF">ENG67_02725</name>
</gene>
<dbReference type="PANTHER" id="PTHR42711">
    <property type="entry name" value="ABC TRANSPORTER ATP-BINDING PROTEIN"/>
    <property type="match status" value="1"/>
</dbReference>
<evidence type="ECO:0000256" key="1">
    <source>
        <dbReference type="ARBA" id="ARBA00022448"/>
    </source>
</evidence>
<protein>
    <submittedName>
        <fullName evidence="5">ATP-binding cassette domain-containing protein</fullName>
    </submittedName>
</protein>
<dbReference type="GO" id="GO:0005524">
    <property type="term" value="F:ATP binding"/>
    <property type="evidence" value="ECO:0007669"/>
    <property type="project" value="UniProtKB-KW"/>
</dbReference>
<reference evidence="5" key="1">
    <citation type="journal article" date="2020" name="mSystems">
        <title>Genome- and Community-Level Interaction Insights into Carbon Utilization and Element Cycling Functions of Hydrothermarchaeota in Hydrothermal Sediment.</title>
        <authorList>
            <person name="Zhou Z."/>
            <person name="Liu Y."/>
            <person name="Xu W."/>
            <person name="Pan J."/>
            <person name="Luo Z.H."/>
            <person name="Li M."/>
        </authorList>
    </citation>
    <scope>NUCLEOTIDE SEQUENCE [LARGE SCALE GENOMIC DNA]</scope>
    <source>
        <strain evidence="5">HyVt-237</strain>
    </source>
</reference>
<dbReference type="PROSITE" id="PS50893">
    <property type="entry name" value="ABC_TRANSPORTER_2"/>
    <property type="match status" value="1"/>
</dbReference>
<keyword evidence="2" id="KW-0547">Nucleotide-binding</keyword>
<comment type="caution">
    <text evidence="5">The sequence shown here is derived from an EMBL/GenBank/DDBJ whole genome shotgun (WGS) entry which is preliminary data.</text>
</comment>
<dbReference type="AlphaFoldDB" id="A0A7C0XAK7"/>
<feature type="domain" description="ABC transporter" evidence="4">
    <location>
        <begin position="21"/>
        <end position="260"/>
    </location>
</feature>
<evidence type="ECO:0000259" key="4">
    <source>
        <dbReference type="PROSITE" id="PS50893"/>
    </source>
</evidence>